<feature type="region of interest" description="Disordered" evidence="1">
    <location>
        <begin position="1"/>
        <end position="68"/>
    </location>
</feature>
<evidence type="ECO:0000313" key="3">
    <source>
        <dbReference type="Proteomes" id="UP000077069"/>
    </source>
</evidence>
<dbReference type="InParanoid" id="A0A177BYV5"/>
<dbReference type="AlphaFoldDB" id="A0A177BYV5"/>
<dbReference type="OrthoDB" id="10422500at2759"/>
<gene>
    <name evidence="2" type="ORF">CC84DRAFT_1223175</name>
</gene>
<evidence type="ECO:0000256" key="1">
    <source>
        <dbReference type="SAM" id="MobiDB-lite"/>
    </source>
</evidence>
<dbReference type="GeneID" id="28766953"/>
<protein>
    <submittedName>
        <fullName evidence="2">Uncharacterized protein</fullName>
    </submittedName>
</protein>
<feature type="compositionally biased region" description="Polar residues" evidence="1">
    <location>
        <begin position="1"/>
        <end position="18"/>
    </location>
</feature>
<accession>A0A177BYV5</accession>
<dbReference type="RefSeq" id="XP_018029885.1">
    <property type="nucleotide sequence ID" value="XM_018183467.1"/>
</dbReference>
<organism evidence="2 3">
    <name type="scientific">Paraphaeosphaeria sporulosa</name>
    <dbReference type="NCBI Taxonomy" id="1460663"/>
    <lineage>
        <taxon>Eukaryota</taxon>
        <taxon>Fungi</taxon>
        <taxon>Dikarya</taxon>
        <taxon>Ascomycota</taxon>
        <taxon>Pezizomycotina</taxon>
        <taxon>Dothideomycetes</taxon>
        <taxon>Pleosporomycetidae</taxon>
        <taxon>Pleosporales</taxon>
        <taxon>Massarineae</taxon>
        <taxon>Didymosphaeriaceae</taxon>
        <taxon>Paraphaeosphaeria</taxon>
    </lineage>
</organism>
<proteinExistence type="predicted"/>
<feature type="compositionally biased region" description="Basic and acidic residues" evidence="1">
    <location>
        <begin position="24"/>
        <end position="50"/>
    </location>
</feature>
<evidence type="ECO:0000313" key="2">
    <source>
        <dbReference type="EMBL" id="OAF99519.1"/>
    </source>
</evidence>
<dbReference type="EMBL" id="KV441562">
    <property type="protein sequence ID" value="OAF99519.1"/>
    <property type="molecule type" value="Genomic_DNA"/>
</dbReference>
<dbReference type="Proteomes" id="UP000077069">
    <property type="component" value="Unassembled WGS sequence"/>
</dbReference>
<reference evidence="2 3" key="1">
    <citation type="submission" date="2016-05" db="EMBL/GenBank/DDBJ databases">
        <title>Comparative analysis of secretome profiles of manganese(II)-oxidizing ascomycete fungi.</title>
        <authorList>
            <consortium name="DOE Joint Genome Institute"/>
            <person name="Zeiner C.A."/>
            <person name="Purvine S.O."/>
            <person name="Zink E.M."/>
            <person name="Wu S."/>
            <person name="Pasa-Tolic L."/>
            <person name="Chaput D.L."/>
            <person name="Haridas S."/>
            <person name="Grigoriev I.V."/>
            <person name="Santelli C.M."/>
            <person name="Hansel C.M."/>
        </authorList>
    </citation>
    <scope>NUCLEOTIDE SEQUENCE [LARGE SCALE GENOMIC DNA]</scope>
    <source>
        <strain evidence="2 3">AP3s5-JAC2a</strain>
    </source>
</reference>
<sequence>MDAELGSQQPSMQHTPQQLLEKPGMPEKTRGRPKNSRDKVPRNRKGEGLAKKPTWAKSGRPSKQQKQALEERKALKYLIDREEQMFGISNPELNACLQKLEGQARLKK</sequence>
<keyword evidence="3" id="KW-1185">Reference proteome</keyword>
<name>A0A177BYV5_9PLEO</name>